<protein>
    <recommendedName>
        <fullName evidence="10">BRCT domain-containing protein</fullName>
    </recommendedName>
</protein>
<feature type="compositionally biased region" description="Low complexity" evidence="5">
    <location>
        <begin position="543"/>
        <end position="554"/>
    </location>
</feature>
<dbReference type="InterPro" id="IPR036420">
    <property type="entry name" value="BRCT_dom_sf"/>
</dbReference>
<organism evidence="8 9">
    <name type="scientific">Cyclotella atomus</name>
    <dbReference type="NCBI Taxonomy" id="382360"/>
    <lineage>
        <taxon>Eukaryota</taxon>
        <taxon>Sar</taxon>
        <taxon>Stramenopiles</taxon>
        <taxon>Ochrophyta</taxon>
        <taxon>Bacillariophyta</taxon>
        <taxon>Coscinodiscophyceae</taxon>
        <taxon>Thalassiosirophycidae</taxon>
        <taxon>Stephanodiscales</taxon>
        <taxon>Stephanodiscaceae</taxon>
        <taxon>Cyclotella</taxon>
    </lineage>
</organism>
<feature type="region of interest" description="Disordered" evidence="5">
    <location>
        <begin position="931"/>
        <end position="959"/>
    </location>
</feature>
<keyword evidence="3" id="KW-0539">Nucleus</keyword>
<feature type="region of interest" description="Disordered" evidence="5">
    <location>
        <begin position="207"/>
        <end position="282"/>
    </location>
</feature>
<evidence type="ECO:0000256" key="4">
    <source>
        <dbReference type="SAM" id="Coils"/>
    </source>
</evidence>
<feature type="compositionally biased region" description="Polar residues" evidence="5">
    <location>
        <begin position="207"/>
        <end position="222"/>
    </location>
</feature>
<dbReference type="Gene3D" id="1.10.510.10">
    <property type="entry name" value="Transferase(Phosphotransferase) domain 1"/>
    <property type="match status" value="1"/>
</dbReference>
<dbReference type="CDD" id="cd17744">
    <property type="entry name" value="BRCT_MDC1_rpt1"/>
    <property type="match status" value="1"/>
</dbReference>
<dbReference type="PANTHER" id="PTHR23196">
    <property type="entry name" value="PAX TRANSCRIPTION ACTIVATION DOMAIN INTERACTING PROTEIN"/>
    <property type="match status" value="1"/>
</dbReference>
<dbReference type="PROSITE" id="PS50172">
    <property type="entry name" value="BRCT"/>
    <property type="match status" value="1"/>
</dbReference>
<dbReference type="GO" id="GO:0005634">
    <property type="term" value="C:nucleus"/>
    <property type="evidence" value="ECO:0007669"/>
    <property type="project" value="UniProtKB-SubCell"/>
</dbReference>
<dbReference type="InterPro" id="IPR051579">
    <property type="entry name" value="DDR_Transcriptional_Reg"/>
</dbReference>
<feature type="domain" description="BRCT" evidence="7">
    <location>
        <begin position="672"/>
        <end position="758"/>
    </location>
</feature>
<dbReference type="PROSITE" id="PS50011">
    <property type="entry name" value="PROTEIN_KINASE_DOM"/>
    <property type="match status" value="1"/>
</dbReference>
<keyword evidence="9" id="KW-1185">Reference proteome</keyword>
<accession>A0ABD3NFI2</accession>
<evidence type="ECO:0000256" key="2">
    <source>
        <dbReference type="ARBA" id="ARBA00022763"/>
    </source>
</evidence>
<evidence type="ECO:0000259" key="7">
    <source>
        <dbReference type="PROSITE" id="PS50172"/>
    </source>
</evidence>
<feature type="compositionally biased region" description="Polar residues" evidence="5">
    <location>
        <begin position="501"/>
        <end position="519"/>
    </location>
</feature>
<feature type="compositionally biased region" description="Basic and acidic residues" evidence="5">
    <location>
        <begin position="638"/>
        <end position="653"/>
    </location>
</feature>
<dbReference type="Pfam" id="PF16770">
    <property type="entry name" value="RTT107_BRCT_5"/>
    <property type="match status" value="1"/>
</dbReference>
<feature type="compositionally biased region" description="Polar residues" evidence="5">
    <location>
        <begin position="1578"/>
        <end position="1597"/>
    </location>
</feature>
<comment type="caution">
    <text evidence="8">The sequence shown here is derived from an EMBL/GenBank/DDBJ whole genome shotgun (WGS) entry which is preliminary data.</text>
</comment>
<dbReference type="PANTHER" id="PTHR23196:SF1">
    <property type="entry name" value="PAX-INTERACTING PROTEIN 1"/>
    <property type="match status" value="1"/>
</dbReference>
<feature type="region of interest" description="Disordered" evidence="5">
    <location>
        <begin position="431"/>
        <end position="569"/>
    </location>
</feature>
<feature type="coiled-coil region" evidence="4">
    <location>
        <begin position="1465"/>
        <end position="1524"/>
    </location>
</feature>
<evidence type="ECO:0000259" key="6">
    <source>
        <dbReference type="PROSITE" id="PS50011"/>
    </source>
</evidence>
<dbReference type="Proteomes" id="UP001530400">
    <property type="component" value="Unassembled WGS sequence"/>
</dbReference>
<dbReference type="SUPFAM" id="SSF56112">
    <property type="entry name" value="Protein kinase-like (PK-like)"/>
    <property type="match status" value="1"/>
</dbReference>
<dbReference type="SUPFAM" id="SSF52113">
    <property type="entry name" value="BRCT domain"/>
    <property type="match status" value="1"/>
</dbReference>
<feature type="region of interest" description="Disordered" evidence="5">
    <location>
        <begin position="884"/>
        <end position="917"/>
    </location>
</feature>
<evidence type="ECO:0000313" key="8">
    <source>
        <dbReference type="EMBL" id="KAL3774314.1"/>
    </source>
</evidence>
<dbReference type="InterPro" id="IPR011009">
    <property type="entry name" value="Kinase-like_dom_sf"/>
</dbReference>
<evidence type="ECO:0000256" key="5">
    <source>
        <dbReference type="SAM" id="MobiDB-lite"/>
    </source>
</evidence>
<dbReference type="SMART" id="SM00292">
    <property type="entry name" value="BRCT"/>
    <property type="match status" value="2"/>
</dbReference>
<feature type="domain" description="Protein kinase" evidence="6">
    <location>
        <begin position="1042"/>
        <end position="1419"/>
    </location>
</feature>
<reference evidence="8 9" key="1">
    <citation type="submission" date="2024-10" db="EMBL/GenBank/DDBJ databases">
        <title>Updated reference genomes for cyclostephanoid diatoms.</title>
        <authorList>
            <person name="Roberts W.R."/>
            <person name="Alverson A.J."/>
        </authorList>
    </citation>
    <scope>NUCLEOTIDE SEQUENCE [LARGE SCALE GENOMIC DNA]</scope>
    <source>
        <strain evidence="8 9">AJA010-31</strain>
    </source>
</reference>
<feature type="region of interest" description="Disordered" evidence="5">
    <location>
        <begin position="1527"/>
        <end position="1655"/>
    </location>
</feature>
<name>A0ABD3NFI2_9STRA</name>
<feature type="compositionally biased region" description="Polar residues" evidence="5">
    <location>
        <begin position="618"/>
        <end position="627"/>
    </location>
</feature>
<keyword evidence="4" id="KW-0175">Coiled coil</keyword>
<dbReference type="Gene3D" id="3.40.50.10190">
    <property type="entry name" value="BRCT domain"/>
    <property type="match status" value="2"/>
</dbReference>
<gene>
    <name evidence="8" type="ORF">ACHAWO_008141</name>
</gene>
<feature type="compositionally biased region" description="Polar residues" evidence="5">
    <location>
        <begin position="555"/>
        <end position="566"/>
    </location>
</feature>
<proteinExistence type="predicted"/>
<dbReference type="GO" id="GO:0006974">
    <property type="term" value="P:DNA damage response"/>
    <property type="evidence" value="ECO:0007669"/>
    <property type="project" value="UniProtKB-KW"/>
</dbReference>
<dbReference type="EMBL" id="JALLPJ020001200">
    <property type="protein sequence ID" value="KAL3774314.1"/>
    <property type="molecule type" value="Genomic_DNA"/>
</dbReference>
<dbReference type="InterPro" id="IPR000719">
    <property type="entry name" value="Prot_kinase_dom"/>
</dbReference>
<feature type="compositionally biased region" description="Low complexity" evidence="5">
    <location>
        <begin position="520"/>
        <end position="534"/>
    </location>
</feature>
<feature type="compositionally biased region" description="Polar residues" evidence="5">
    <location>
        <begin position="586"/>
        <end position="602"/>
    </location>
</feature>
<sequence length="1655" mass="182495">MPRIHNPSCPTGHHSQHTKAATVIRPLPKSSLDNVHFGTGSFSVGQRSRQLPSEDPSTARWLFRRCAHGGNDGLALALRILGVVRLHGEEEDEADDARMQRALFAVVRKAASAGCDGQLDLDLVFEVCQRRSELLKDTFEEKLRRAAEVEGGRRESELKVAAEVGDTAGADAQLHAQSQANGVCLEAAADQNSGAAAEANQCQAIDEQTTSRQPNVDVQSTAAAWKKPRSRHKRRSKEDAAASESAAAEGQMKIDSASSSQPAQEQEKSDTDKQSAISTDKLDKSILNSAQSTASSDDNFIGDVQIPTSVTGINSPNENHQNNLLSTSDNLGIFTLPNIFQSTKKTFSALPTVASSATITTAKKSHSTLPTSSANLPKTNEFTSNDLEMEDVHWSFEPTHDELMKLKETTSVSPDGRVTRCMDHNLANCENDEDAKDKDEGSVGGDALSGNDDNVALSLKSSGKGEQVLDDADAVSSPSRRSRNSPIKQSTDTLDAAYSPSCRSRNSPTKQSTDTLDATSSPSRRSARSPNRQSTGTLDAVASPSLRSTRSSPLKVTTATMPSNKSTHFDDVCEGVLQKDIAAASPSKSTRNAKSPSPNKTGRSAVKSVKFDEPPQHETPTVPNLSSVLKPKSRSSPRRNDKSNETELDRTSDSSHSAVNRPRRKRTDRRGSVRVMFTGFNPTQRHKEMLQSLGAELIESVEDAASATHIIVSDGKSKFRRTPKLMICISRVSKILNDEWLEQSSRQQQLLETADYLHINDTEAENRYNFSMTKTIQNGIHARRDRGGVLGGKWVYICRGVAGNQAPSAKELKLIIEAAGGTLLRSLDSSDDFDPSQTVILTSDPRTQSQLNENGVEEQMRNGACAFTTSWLFHTIITQQLTRMDDDRNKARARRDHTSSKLKSPTKSQLKSPQVSSLVRCNSHESLVSTLTASPMKRVERRKRTANEPGDASVCSTSSRGSRVSNLEYANATSPTKKRRAEVQTSKSLEAVSEQCNNFLTRNQFMSEFSPSTEPFTKDTAVIQTHTLWLNYFKDFGSRSSTPKPSRAGKGVRCRRGRKNSLSPLVTCTSNPDMVTPAATPKVKNKARQKPYILPSVSTSLPEHHEHVSWEAYVLFTLGTRAASLDKSRKAESSVPVESYFPKPASIGLTKNELSLSVGFTKEHLDETNQLIFGTLQDLFDLHRKHQHGPIHESVVAHLTVQALEAVSAMHACRVAHNDLSLDSFLIVRSRSDDDGDSEYGWHIQLIGFGYNSIVLECQEQDSISCNEDHFGHDYNCLANVIHLLLTGGMPIAVTEVFGQMEFTTKTFLKSNLFLRGALSWCALLDALMCTGDNDFDSNPIRIEHPLDMFDVKACDTYPKCRKNQISWSCRMLHEISSTNISLASFLKSLCRYNPRFLLSNVQLTTFSYSATTSRHSFILCQPPKAPASSYPGTKDSDRLQAHFSERERALAHREATFHSQLPSIQDALQENRALRDSNIEAERRIRQKEGDIIRREERVVTELRNIQKLKEELLARERLLELRIQGNSNDSPSDDESIFDNQQSPCHSTEARSSVYSEVEEYSTSGGKKRRKRKDCSVSTTPNRQSSIHVQPSTSKASEHLCSLQNLDSPAFKGMRGSSSSITKARKKLNNTPGGSIKSKRTPKKVFIDMNVDD</sequence>
<evidence type="ECO:0000256" key="3">
    <source>
        <dbReference type="ARBA" id="ARBA00023242"/>
    </source>
</evidence>
<evidence type="ECO:0000256" key="1">
    <source>
        <dbReference type="ARBA" id="ARBA00004123"/>
    </source>
</evidence>
<keyword evidence="2" id="KW-0227">DNA damage</keyword>
<comment type="subcellular location">
    <subcellularLocation>
        <location evidence="1">Nucleus</location>
    </subcellularLocation>
</comment>
<feature type="compositionally biased region" description="Basic residues" evidence="5">
    <location>
        <begin position="226"/>
        <end position="235"/>
    </location>
</feature>
<evidence type="ECO:0000313" key="9">
    <source>
        <dbReference type="Proteomes" id="UP001530400"/>
    </source>
</evidence>
<feature type="region of interest" description="Disordered" evidence="5">
    <location>
        <begin position="583"/>
        <end position="673"/>
    </location>
</feature>
<feature type="compositionally biased region" description="Polar residues" evidence="5">
    <location>
        <begin position="901"/>
        <end position="917"/>
    </location>
</feature>
<evidence type="ECO:0008006" key="10">
    <source>
        <dbReference type="Google" id="ProtNLM"/>
    </source>
</evidence>
<dbReference type="InterPro" id="IPR001357">
    <property type="entry name" value="BRCT_dom"/>
</dbReference>